<reference evidence="1 2" key="1">
    <citation type="submission" date="2016-06" db="EMBL/GenBank/DDBJ databases">
        <authorList>
            <person name="Kjaerup R.B."/>
            <person name="Dalgaard T.S."/>
            <person name="Juul-Madsen H.R."/>
        </authorList>
    </citation>
    <scope>NUCLEOTIDE SEQUENCE [LARGE SCALE GENOMIC DNA]</scope>
    <source>
        <strain evidence="1 2">CECT 5080</strain>
    </source>
</reference>
<name>A0A1A8TDQ2_9GAMM</name>
<dbReference type="InterPro" id="IPR058059">
    <property type="entry name" value="PA3496-like"/>
</dbReference>
<evidence type="ECO:0000313" key="1">
    <source>
        <dbReference type="EMBL" id="SBS30968.1"/>
    </source>
</evidence>
<gene>
    <name evidence="1" type="ORF">MAQ5080_01816</name>
</gene>
<accession>A0A1A8TDQ2</accession>
<dbReference type="AlphaFoldDB" id="A0A1A8TDQ2"/>
<keyword evidence="2" id="KW-1185">Reference proteome</keyword>
<proteinExistence type="predicted"/>
<protein>
    <submittedName>
        <fullName evidence="1">Uncharacterized protein</fullName>
    </submittedName>
</protein>
<evidence type="ECO:0000313" key="2">
    <source>
        <dbReference type="Proteomes" id="UP000092627"/>
    </source>
</evidence>
<sequence length="65" mass="7474">MMSTPAETVSEVKTDLLYASISLKKEENERNQKEDSARMLKARRAIEAYLEEKRLNNAIADGWDD</sequence>
<dbReference type="RefSeq" id="WP_231915735.1">
    <property type="nucleotide sequence ID" value="NZ_FLOC01000009.1"/>
</dbReference>
<dbReference type="Proteomes" id="UP000092627">
    <property type="component" value="Unassembled WGS sequence"/>
</dbReference>
<organism evidence="1 2">
    <name type="scientific">Marinomonas aquimarina</name>
    <dbReference type="NCBI Taxonomy" id="295068"/>
    <lineage>
        <taxon>Bacteria</taxon>
        <taxon>Pseudomonadati</taxon>
        <taxon>Pseudomonadota</taxon>
        <taxon>Gammaproteobacteria</taxon>
        <taxon>Oceanospirillales</taxon>
        <taxon>Oceanospirillaceae</taxon>
        <taxon>Marinomonas</taxon>
    </lineage>
</organism>
<dbReference type="NCBIfam" id="NF046101">
    <property type="entry name" value="PA3496_fam"/>
    <property type="match status" value="1"/>
</dbReference>
<dbReference type="EMBL" id="FLOC01000009">
    <property type="protein sequence ID" value="SBS30968.1"/>
    <property type="molecule type" value="Genomic_DNA"/>
</dbReference>